<dbReference type="Proteomes" id="UP001220610">
    <property type="component" value="Chromosome"/>
</dbReference>
<keyword evidence="1" id="KW-1133">Transmembrane helix</keyword>
<dbReference type="AlphaFoldDB" id="A0AAJ5WVH3"/>
<gene>
    <name evidence="3" type="ORF">P0Y53_02420</name>
</gene>
<feature type="transmembrane region" description="Helical" evidence="1">
    <location>
        <begin position="12"/>
        <end position="31"/>
    </location>
</feature>
<accession>A0AAJ5WVH3</accession>
<dbReference type="InterPro" id="IPR001279">
    <property type="entry name" value="Metallo-B-lactamas"/>
</dbReference>
<sequence length="377" mass="43094">MRRKLFRIFKKIMISIGILLLLSGITLFFYMRQEKFGKKPAGARLEKIQQSPNYKNGQFQNLHETPSLSEGYTFMGVIYEQLFKRVKRTVPEDSIPSVKINLLELSPDEDILVWFGHSGYFIQLDGKRFLVDPVFSGSVSPIPGTAKAFKGADRYTVSDLPPIDYLLISHDHYDHLDYTTILQLKDKVKKVVCGLGVGEHFEFWGYEPKKVTELDWNQDIDLGDGFSLFTHPARHFSGRSIKRNNTLWLSFLLQTPSMKLYIGGDSGYDTHFAEIGKKHGPIDLAILENGQYDIKWRYIHMLPPETLQAAKDLGAKRLMPVHNSKFAIANHAWDHPMTTLAELNKDGQIPLVTPRIGEPVQLKDSTQPFTAWWQGIQ</sequence>
<dbReference type="Gene3D" id="3.60.15.10">
    <property type="entry name" value="Ribonuclease Z/Hydroxyacylglutathione hydrolase-like"/>
    <property type="match status" value="1"/>
</dbReference>
<dbReference type="InterPro" id="IPR036866">
    <property type="entry name" value="RibonucZ/Hydroxyglut_hydro"/>
</dbReference>
<evidence type="ECO:0000259" key="2">
    <source>
        <dbReference type="Pfam" id="PF12706"/>
    </source>
</evidence>
<dbReference type="GO" id="GO:0070290">
    <property type="term" value="F:N-acylphosphatidylethanolamine-specific phospholipase D activity"/>
    <property type="evidence" value="ECO:0007669"/>
    <property type="project" value="InterPro"/>
</dbReference>
<dbReference type="PIRSF" id="PIRSF038896">
    <property type="entry name" value="NAPE-PLD"/>
    <property type="match status" value="1"/>
</dbReference>
<feature type="domain" description="Metallo-beta-lactamase" evidence="2">
    <location>
        <begin position="128"/>
        <end position="322"/>
    </location>
</feature>
<dbReference type="GO" id="GO:0005737">
    <property type="term" value="C:cytoplasm"/>
    <property type="evidence" value="ECO:0007669"/>
    <property type="project" value="TreeGrafter"/>
</dbReference>
<name>A0AAJ5WVH3_9BACT</name>
<evidence type="ECO:0000313" key="4">
    <source>
        <dbReference type="Proteomes" id="UP001220610"/>
    </source>
</evidence>
<evidence type="ECO:0000313" key="3">
    <source>
        <dbReference type="EMBL" id="WEK36343.1"/>
    </source>
</evidence>
<dbReference type="Pfam" id="PF12706">
    <property type="entry name" value="Lactamase_B_2"/>
    <property type="match status" value="1"/>
</dbReference>
<dbReference type="InterPro" id="IPR024884">
    <property type="entry name" value="NAPE-PLD"/>
</dbReference>
<dbReference type="GO" id="GO:0008270">
    <property type="term" value="F:zinc ion binding"/>
    <property type="evidence" value="ECO:0007669"/>
    <property type="project" value="InterPro"/>
</dbReference>
<proteinExistence type="predicted"/>
<dbReference type="SUPFAM" id="SSF56281">
    <property type="entry name" value="Metallo-hydrolase/oxidoreductase"/>
    <property type="match status" value="1"/>
</dbReference>
<keyword evidence="1" id="KW-0812">Transmembrane</keyword>
<keyword evidence="1" id="KW-0472">Membrane</keyword>
<dbReference type="PANTHER" id="PTHR15032">
    <property type="entry name" value="N-ACYL-PHOSPHATIDYLETHANOLAMINE-HYDROLYZING PHOSPHOLIPASE D"/>
    <property type="match status" value="1"/>
</dbReference>
<dbReference type="PANTHER" id="PTHR15032:SF4">
    <property type="entry name" value="N-ACYL-PHOSPHATIDYLETHANOLAMINE-HYDROLYZING PHOSPHOLIPASE D"/>
    <property type="match status" value="1"/>
</dbReference>
<protein>
    <submittedName>
        <fullName evidence="3">MBL fold metallo-hydrolase</fullName>
    </submittedName>
</protein>
<organism evidence="3 4">
    <name type="scientific">Candidatus Pseudobacter hemicellulosilyticus</name>
    <dbReference type="NCBI Taxonomy" id="3121375"/>
    <lineage>
        <taxon>Bacteria</taxon>
        <taxon>Pseudomonadati</taxon>
        <taxon>Bacteroidota</taxon>
        <taxon>Chitinophagia</taxon>
        <taxon>Chitinophagales</taxon>
        <taxon>Chitinophagaceae</taxon>
        <taxon>Pseudobacter</taxon>
    </lineage>
</organism>
<reference evidence="3" key="1">
    <citation type="submission" date="2023-03" db="EMBL/GenBank/DDBJ databases">
        <title>Andean soil-derived lignocellulolytic bacterial consortium as a source of novel taxa and putative plastic-active enzymes.</title>
        <authorList>
            <person name="Diaz-Garcia L."/>
            <person name="Chuvochina M."/>
            <person name="Feuerriegel G."/>
            <person name="Bunk B."/>
            <person name="Sproer C."/>
            <person name="Streit W.R."/>
            <person name="Rodriguez L.M."/>
            <person name="Overmann J."/>
            <person name="Jimenez D.J."/>
        </authorList>
    </citation>
    <scope>NUCLEOTIDE SEQUENCE</scope>
    <source>
        <strain evidence="3">MAG 7</strain>
    </source>
</reference>
<dbReference type="EMBL" id="CP119311">
    <property type="protein sequence ID" value="WEK36343.1"/>
    <property type="molecule type" value="Genomic_DNA"/>
</dbReference>
<evidence type="ECO:0000256" key="1">
    <source>
        <dbReference type="SAM" id="Phobius"/>
    </source>
</evidence>